<keyword evidence="3" id="KW-0378">Hydrolase</keyword>
<dbReference type="Pfam" id="PF13205">
    <property type="entry name" value="Big_5"/>
    <property type="match status" value="1"/>
</dbReference>
<evidence type="ECO:0000259" key="7">
    <source>
        <dbReference type="Pfam" id="PF13205"/>
    </source>
</evidence>
<dbReference type="InterPro" id="IPR011050">
    <property type="entry name" value="Pectin_lyase_fold/virulence"/>
</dbReference>
<dbReference type="Pfam" id="PF18998">
    <property type="entry name" value="Flg_new_2"/>
    <property type="match status" value="2"/>
</dbReference>
<proteinExistence type="inferred from homology"/>
<dbReference type="GO" id="GO:0042545">
    <property type="term" value="P:cell wall modification"/>
    <property type="evidence" value="ECO:0007669"/>
    <property type="project" value="InterPro"/>
</dbReference>
<dbReference type="Gene3D" id="2.160.20.10">
    <property type="entry name" value="Single-stranded right-handed beta-helix, Pectin lyase-like"/>
    <property type="match status" value="1"/>
</dbReference>
<sequence>MSSNYLKKLALAALIAAGTVAGVSAQTTLASWTFDGGYDKAAGEGLQQIYTPNGNAWAAIGHYWFKDQVPVLRPDEAVGNSADYSMSAYSENRYWQLCEGYQNYVFRIDNSSAENNCSDYTDPSQHKAYFEFSFPTKGYKGISIDYAMAPGNNVVTPVKLIMSVDGGNSWFDGGTNDTSAAWYIYNKASVSISANNKDNVIVRLLPTVGTTNWNLDYFTVTAAEEAGATTVDSDIDYSWPFDKGPASDLNAVASLDGTTSVASLSIGSNLLIKGVRTDGGISATMVEPVVGKNTANDEANALSFIIRPKKGLKFQPGKLSFQASRVGTNGGKFDVGVTVDGSESLVATNITPALVKNEPYYSLCEYDLSSLPATDGPVLIRIYIKDLDASKQYAFQNIRLSGKISGAIEEVPSYTLSLKSAIHAAGTISSTPGGAEFDAGTALTVSVTENFGYHFTSWTDASGKTVSTANPYSFEISENTELTANFDQNNVYPLNLKIEGGANVNQVLFAPEGNVVDGVHYYEEGTDVRLTTVNNRILTFNNWEDNTTAPSREIRMDGEKNLTAVFSADDYIVGWDFYFDQPASERAADYKAESDNAGLLSLRNPEGKTTSWLTRGVGNGAENGKWGARIWKNLSEQNYFEVSFSSVGYTNLVLSAALGISYNSYTVINAQYSTDGQNFNPFGTYNLKSGWTSNEFNLPAEAAGQQRVWIRFMPDRTSPLVGNTSDNDGLSIAELYILADRESANDDVPPVLVSTIPADGADGASATGSIILTFNEKVLTGTGNATLNGETIAPTLSGKSIVYNYNSLDYNTTYTFTVPAGAITDRSGNAFAGTTLTFTTMERSQPETRLFDAIVAQDGSGDYATVQDAIDAAPANRVKPWLIFVKNGNYNEHVDIPASKPMLHIIGQDRDKTVILDDKLCGGDNALHVSVGATVVVNSNDCLFENITLENSYGHERQEGPQALALNTTGDRTIFNNVAMLSYQDTWITPSTSAYRAYVRDSFIEGAVDFIYNSGDIFIDNTILYINRKSGGYIVAPSHGTDVKWGYVFNNCTITAPGVPSETSVWLGRPWHNYPKTVFLNTRAEVTIPATGWYETMGGLPAIWADWNTVDANGNPLDLSQRRDTYYYMDNGEKVYGKAKNSLTDEEAAQYTVRNVLSGSDNWEPVIKTESCATPSAGLSNGVISWDAVPYAICYLITKGDEVIGFTTETSMTVDPAVSRANESGYSIQAVNEFGGLSPKAAVINGSVTGISEIEADANGQGEIIEIYDLQGRRLNAPARGLNIVRRLCSDGSIKVEKLIF</sequence>
<feature type="domain" description="Bacterial repeat" evidence="8">
    <location>
        <begin position="514"/>
        <end position="569"/>
    </location>
</feature>
<feature type="domain" description="Bacterial repeat" evidence="8">
    <location>
        <begin position="423"/>
        <end position="489"/>
    </location>
</feature>
<dbReference type="PANTHER" id="PTHR31321:SF57">
    <property type="entry name" value="PECTINESTERASE 53-RELATED"/>
    <property type="match status" value="1"/>
</dbReference>
<organism evidence="9 10">
    <name type="scientific">Duncaniella muris</name>
    <dbReference type="NCBI Taxonomy" id="2094150"/>
    <lineage>
        <taxon>Bacteria</taxon>
        <taxon>Pseudomonadati</taxon>
        <taxon>Bacteroidota</taxon>
        <taxon>Bacteroidia</taxon>
        <taxon>Bacteroidales</taxon>
        <taxon>Muribaculaceae</taxon>
        <taxon>Duncaniella</taxon>
    </lineage>
</organism>
<evidence type="ECO:0000313" key="9">
    <source>
        <dbReference type="EMBL" id="PWB02690.1"/>
    </source>
</evidence>
<evidence type="ECO:0000259" key="8">
    <source>
        <dbReference type="Pfam" id="PF18998"/>
    </source>
</evidence>
<dbReference type="InterPro" id="IPR044060">
    <property type="entry name" value="Bacterial_rp_domain"/>
</dbReference>
<dbReference type="GO" id="GO:0009279">
    <property type="term" value="C:cell outer membrane"/>
    <property type="evidence" value="ECO:0007669"/>
    <property type="project" value="TreeGrafter"/>
</dbReference>
<dbReference type="Pfam" id="PF01095">
    <property type="entry name" value="Pectinesterase"/>
    <property type="match status" value="1"/>
</dbReference>
<evidence type="ECO:0000313" key="10">
    <source>
        <dbReference type="Proteomes" id="UP000244905"/>
    </source>
</evidence>
<dbReference type="InterPro" id="IPR000070">
    <property type="entry name" value="Pectinesterase_cat"/>
</dbReference>
<dbReference type="GO" id="GO:0030599">
    <property type="term" value="F:pectinesterase activity"/>
    <property type="evidence" value="ECO:0007669"/>
    <property type="project" value="InterPro"/>
</dbReference>
<feature type="signal peptide" evidence="5">
    <location>
        <begin position="1"/>
        <end position="25"/>
    </location>
</feature>
<dbReference type="InterPro" id="IPR012334">
    <property type="entry name" value="Pectin_lyas_fold"/>
</dbReference>
<protein>
    <submittedName>
        <fullName evidence="9">Pectinesterase</fullName>
    </submittedName>
</protein>
<evidence type="ECO:0000256" key="2">
    <source>
        <dbReference type="ARBA" id="ARBA00022729"/>
    </source>
</evidence>
<gene>
    <name evidence="9" type="ORF">C5O23_05570</name>
</gene>
<feature type="domain" description="SbsA Ig-like" evidence="7">
    <location>
        <begin position="746"/>
        <end position="840"/>
    </location>
</feature>
<evidence type="ECO:0000256" key="3">
    <source>
        <dbReference type="ARBA" id="ARBA00022801"/>
    </source>
</evidence>
<evidence type="ECO:0000256" key="5">
    <source>
        <dbReference type="SAM" id="SignalP"/>
    </source>
</evidence>
<accession>A0A2V1IR00</accession>
<keyword evidence="10" id="KW-1185">Reference proteome</keyword>
<comment type="similarity">
    <text evidence="1">Belongs to the pectinesterase family.</text>
</comment>
<keyword evidence="4" id="KW-0063">Aspartyl esterase</keyword>
<dbReference type="Proteomes" id="UP000244905">
    <property type="component" value="Unassembled WGS sequence"/>
</dbReference>
<dbReference type="GeneID" id="82525809"/>
<dbReference type="InterPro" id="IPR032812">
    <property type="entry name" value="SbsA_Ig"/>
</dbReference>
<dbReference type="PANTHER" id="PTHR31321">
    <property type="entry name" value="ACYL-COA THIOESTER HYDROLASE YBHC-RELATED"/>
    <property type="match status" value="1"/>
</dbReference>
<name>A0A2V1IR00_9BACT</name>
<dbReference type="RefSeq" id="WP_107031964.1">
    <property type="nucleotide sequence ID" value="NZ_PUEC01000010.1"/>
</dbReference>
<reference evidence="10" key="1">
    <citation type="submission" date="2018-02" db="EMBL/GenBank/DDBJ databases">
        <authorList>
            <person name="Clavel T."/>
            <person name="Strowig T."/>
        </authorList>
    </citation>
    <scope>NUCLEOTIDE SEQUENCE [LARGE SCALE GENOMIC DNA]</scope>
    <source>
        <strain evidence="10">DSM 103720</strain>
    </source>
</reference>
<evidence type="ECO:0000256" key="1">
    <source>
        <dbReference type="ARBA" id="ARBA00008891"/>
    </source>
</evidence>
<comment type="caution">
    <text evidence="9">The sequence shown here is derived from an EMBL/GenBank/DDBJ whole genome shotgun (WGS) entry which is preliminary data.</text>
</comment>
<evidence type="ECO:0000256" key="4">
    <source>
        <dbReference type="ARBA" id="ARBA00023085"/>
    </source>
</evidence>
<keyword evidence="2 5" id="KW-0732">Signal</keyword>
<dbReference type="SUPFAM" id="SSF51126">
    <property type="entry name" value="Pectin lyase-like"/>
    <property type="match status" value="1"/>
</dbReference>
<feature type="domain" description="Pectinesterase catalytic" evidence="6">
    <location>
        <begin position="852"/>
        <end position="1122"/>
    </location>
</feature>
<feature type="chain" id="PRO_5015912818" evidence="5">
    <location>
        <begin position="26"/>
        <end position="1301"/>
    </location>
</feature>
<dbReference type="EMBL" id="PUEC01000010">
    <property type="protein sequence ID" value="PWB02690.1"/>
    <property type="molecule type" value="Genomic_DNA"/>
</dbReference>
<evidence type="ECO:0000259" key="6">
    <source>
        <dbReference type="Pfam" id="PF01095"/>
    </source>
</evidence>